<evidence type="ECO:0000313" key="1">
    <source>
        <dbReference type="EMBL" id="EIW81482.1"/>
    </source>
</evidence>
<dbReference type="InterPro" id="IPR032675">
    <property type="entry name" value="LRR_dom_sf"/>
</dbReference>
<dbReference type="Gene3D" id="3.80.10.10">
    <property type="entry name" value="Ribonuclease Inhibitor"/>
    <property type="match status" value="1"/>
</dbReference>
<dbReference type="RefSeq" id="XP_007768810.1">
    <property type="nucleotide sequence ID" value="XM_007770620.1"/>
</dbReference>
<organism evidence="1 2">
    <name type="scientific">Coniophora puteana (strain RWD-64-598)</name>
    <name type="common">Brown rot fungus</name>
    <dbReference type="NCBI Taxonomy" id="741705"/>
    <lineage>
        <taxon>Eukaryota</taxon>
        <taxon>Fungi</taxon>
        <taxon>Dikarya</taxon>
        <taxon>Basidiomycota</taxon>
        <taxon>Agaricomycotina</taxon>
        <taxon>Agaricomycetes</taxon>
        <taxon>Agaricomycetidae</taxon>
        <taxon>Boletales</taxon>
        <taxon>Coniophorineae</taxon>
        <taxon>Coniophoraceae</taxon>
        <taxon>Coniophora</taxon>
    </lineage>
</organism>
<dbReference type="AlphaFoldDB" id="A0A5M3MQL7"/>
<accession>A0A5M3MQL7</accession>
<proteinExistence type="predicted"/>
<evidence type="ECO:0008006" key="3">
    <source>
        <dbReference type="Google" id="ProtNLM"/>
    </source>
</evidence>
<dbReference type="KEGG" id="cput:CONPUDRAFT_165610"/>
<comment type="caution">
    <text evidence="1">The sequence shown here is derived from an EMBL/GenBank/DDBJ whole genome shotgun (WGS) entry which is preliminary data.</text>
</comment>
<name>A0A5M3MQL7_CONPW</name>
<dbReference type="GeneID" id="19205345"/>
<reference evidence="2" key="1">
    <citation type="journal article" date="2012" name="Science">
        <title>The Paleozoic origin of enzymatic lignin decomposition reconstructed from 31 fungal genomes.</title>
        <authorList>
            <person name="Floudas D."/>
            <person name="Binder M."/>
            <person name="Riley R."/>
            <person name="Barry K."/>
            <person name="Blanchette R.A."/>
            <person name="Henrissat B."/>
            <person name="Martinez A.T."/>
            <person name="Otillar R."/>
            <person name="Spatafora J.W."/>
            <person name="Yadav J.S."/>
            <person name="Aerts A."/>
            <person name="Benoit I."/>
            <person name="Boyd A."/>
            <person name="Carlson A."/>
            <person name="Copeland A."/>
            <person name="Coutinho P.M."/>
            <person name="de Vries R.P."/>
            <person name="Ferreira P."/>
            <person name="Findley K."/>
            <person name="Foster B."/>
            <person name="Gaskell J."/>
            <person name="Glotzer D."/>
            <person name="Gorecki P."/>
            <person name="Heitman J."/>
            <person name="Hesse C."/>
            <person name="Hori C."/>
            <person name="Igarashi K."/>
            <person name="Jurgens J.A."/>
            <person name="Kallen N."/>
            <person name="Kersten P."/>
            <person name="Kohler A."/>
            <person name="Kuees U."/>
            <person name="Kumar T.K.A."/>
            <person name="Kuo A."/>
            <person name="LaButti K."/>
            <person name="Larrondo L.F."/>
            <person name="Lindquist E."/>
            <person name="Ling A."/>
            <person name="Lombard V."/>
            <person name="Lucas S."/>
            <person name="Lundell T."/>
            <person name="Martin R."/>
            <person name="McLaughlin D.J."/>
            <person name="Morgenstern I."/>
            <person name="Morin E."/>
            <person name="Murat C."/>
            <person name="Nagy L.G."/>
            <person name="Nolan M."/>
            <person name="Ohm R.A."/>
            <person name="Patyshakuliyeva A."/>
            <person name="Rokas A."/>
            <person name="Ruiz-Duenas F.J."/>
            <person name="Sabat G."/>
            <person name="Salamov A."/>
            <person name="Samejima M."/>
            <person name="Schmutz J."/>
            <person name="Slot J.C."/>
            <person name="St John F."/>
            <person name="Stenlid J."/>
            <person name="Sun H."/>
            <person name="Sun S."/>
            <person name="Syed K."/>
            <person name="Tsang A."/>
            <person name="Wiebenga A."/>
            <person name="Young D."/>
            <person name="Pisabarro A."/>
            <person name="Eastwood D.C."/>
            <person name="Martin F."/>
            <person name="Cullen D."/>
            <person name="Grigoriev I.V."/>
            <person name="Hibbett D.S."/>
        </authorList>
    </citation>
    <scope>NUCLEOTIDE SEQUENCE [LARGE SCALE GENOMIC DNA]</scope>
    <source>
        <strain evidence="2">RWD-64-598 SS2</strain>
    </source>
</reference>
<protein>
    <recommendedName>
        <fullName evidence="3">F-box domain-containing protein</fullName>
    </recommendedName>
</protein>
<dbReference type="Proteomes" id="UP000053558">
    <property type="component" value="Unassembled WGS sequence"/>
</dbReference>
<keyword evidence="2" id="KW-1185">Reference proteome</keyword>
<evidence type="ECO:0000313" key="2">
    <source>
        <dbReference type="Proteomes" id="UP000053558"/>
    </source>
</evidence>
<dbReference type="EMBL" id="JH711578">
    <property type="protein sequence ID" value="EIW81482.1"/>
    <property type="molecule type" value="Genomic_DNA"/>
</dbReference>
<sequence>MPSDLWALEDAPAGAFEHQTLVFRRRMTLKDWEILRPYAARVVTIRETIAFIHAEHRTKLSPLVCDALCHCPFPDLFPKLRKVDFFHPDERHSRMIAFTLLGPQLRYVRLDDQKYLLRYAPKLGKICPLVKVFEAPRFASKSEILLDLSEAVCSWNHLQSVSCGDVDEPMISHLTTLTCLESLSIHVTEEAPWLTSRQFGAFKDLERLTLATDSGTTAVRAVSRLLSNPSSPGVRANVANIECESITPSSFLAFTTALARVCSDDLESLSLSIEFAGVTRADPGLSEHFNAFRALSPFRYLSSLRVDFEDIPVSITGDQLLELAPSWPELWSIQINTIENPISLSALIKLIRVWPLATEVCIPTSITRADTADVEASTKDIPEFKQIRRLSLDYEHEPREGDADEDDELDQSTIPLVVTLLSRIAPRLSRIDPVNYGDEEDIYWDNVVTAIAGKRLKKKVKVQASST</sequence>
<gene>
    <name evidence="1" type="ORF">CONPUDRAFT_165610</name>
</gene>